<dbReference type="PANTHER" id="PTHR34075:SF5">
    <property type="entry name" value="BLR3430 PROTEIN"/>
    <property type="match status" value="1"/>
</dbReference>
<protein>
    <submittedName>
        <fullName evidence="3">DNA-binding protein</fullName>
    </submittedName>
</protein>
<dbReference type="InterPro" id="IPR022002">
    <property type="entry name" value="ChsH2_Znr"/>
</dbReference>
<evidence type="ECO:0000313" key="3">
    <source>
        <dbReference type="EMBL" id="QHN41142.1"/>
    </source>
</evidence>
<dbReference type="Pfam" id="PF12172">
    <property type="entry name" value="zf-ChsH2"/>
    <property type="match status" value="1"/>
</dbReference>
<reference evidence="3" key="1">
    <citation type="journal article" date="2021" name="Nat. Microbiol.">
        <title>Cocultivation of an ultrasmall environmental parasitic bacterium with lytic ability against bacteria associated with wastewater foams.</title>
        <authorList>
            <person name="Batinovic S."/>
            <person name="Rose J.J.A."/>
            <person name="Ratcliffe J."/>
            <person name="Seviour R.J."/>
            <person name="Petrovski S."/>
        </authorList>
    </citation>
    <scope>NUCLEOTIDE SEQUENCE</scope>
    <source>
        <strain evidence="3">CON44</strain>
    </source>
</reference>
<gene>
    <name evidence="3" type="ORF">GII30_20000</name>
</gene>
<dbReference type="EMBL" id="CP045810">
    <property type="protein sequence ID" value="QHN41142.1"/>
    <property type="molecule type" value="Genomic_DNA"/>
</dbReference>
<dbReference type="Pfam" id="PF01796">
    <property type="entry name" value="OB_ChsH2_C"/>
    <property type="match status" value="1"/>
</dbReference>
<dbReference type="InterPro" id="IPR002878">
    <property type="entry name" value="ChsH2_C"/>
</dbReference>
<proteinExistence type="predicted"/>
<evidence type="ECO:0000259" key="2">
    <source>
        <dbReference type="Pfam" id="PF12172"/>
    </source>
</evidence>
<sequence length="142" mass="15165">MTRMISPDISTWPDADVALVGGVCSDSDCGAAVFPIQELCPRCSKDTVEQTTFPRTGTLIAWTTQGFLPGAPYLGDETRDTFTPFGVGLVQLGDVIRIEGRLTENDPEKLEFGAAVEVTTVPLGHDDDGEEVVTFAFQPVGA</sequence>
<dbReference type="PANTHER" id="PTHR34075">
    <property type="entry name" value="BLR3430 PROTEIN"/>
    <property type="match status" value="1"/>
</dbReference>
<dbReference type="RefSeq" id="WP_005184590.1">
    <property type="nucleotide sequence ID" value="NZ_CP045804.1"/>
</dbReference>
<dbReference type="InterPro" id="IPR052513">
    <property type="entry name" value="Thioester_dehydratase-like"/>
</dbReference>
<feature type="domain" description="ChsH2 C-terminal OB-fold" evidence="1">
    <location>
        <begin position="52"/>
        <end position="120"/>
    </location>
</feature>
<dbReference type="InterPro" id="IPR012340">
    <property type="entry name" value="NA-bd_OB-fold"/>
</dbReference>
<dbReference type="GO" id="GO:0003677">
    <property type="term" value="F:DNA binding"/>
    <property type="evidence" value="ECO:0007669"/>
    <property type="project" value="UniProtKB-KW"/>
</dbReference>
<keyword evidence="3" id="KW-0238">DNA-binding</keyword>
<accession>A0A857LRX9</accession>
<evidence type="ECO:0000259" key="1">
    <source>
        <dbReference type="Pfam" id="PF01796"/>
    </source>
</evidence>
<dbReference type="AlphaFoldDB" id="A0A857LRX9"/>
<name>A0A857LRX9_9ACTN</name>
<organism evidence="3">
    <name type="scientific">Gordonia amarae</name>
    <dbReference type="NCBI Taxonomy" id="36821"/>
    <lineage>
        <taxon>Bacteria</taxon>
        <taxon>Bacillati</taxon>
        <taxon>Actinomycetota</taxon>
        <taxon>Actinomycetes</taxon>
        <taxon>Mycobacteriales</taxon>
        <taxon>Gordoniaceae</taxon>
        <taxon>Gordonia</taxon>
    </lineage>
</organism>
<feature type="domain" description="ChsH2 rubredoxin-like zinc ribbon" evidence="2">
    <location>
        <begin position="20"/>
        <end position="49"/>
    </location>
</feature>
<dbReference type="SUPFAM" id="SSF50249">
    <property type="entry name" value="Nucleic acid-binding proteins"/>
    <property type="match status" value="1"/>
</dbReference>